<dbReference type="PANTHER" id="PTHR43730:SF1">
    <property type="entry name" value="BETA-MANNOSIDASE"/>
    <property type="match status" value="1"/>
</dbReference>
<comment type="caution">
    <text evidence="20">The sequence shown here is derived from an EMBL/GenBank/DDBJ whole genome shotgun (WGS) entry which is preliminary data.</text>
</comment>
<evidence type="ECO:0000259" key="16">
    <source>
        <dbReference type="Pfam" id="PF00703"/>
    </source>
</evidence>
<accession>A0A916LJ76</accession>
<gene>
    <name evidence="20" type="ORF">JGI25_00690</name>
</gene>
<comment type="subunit">
    <text evidence="5">Homodimer.</text>
</comment>
<dbReference type="InterPro" id="IPR017853">
    <property type="entry name" value="GH"/>
</dbReference>
<dbReference type="InterPro" id="IPR054593">
    <property type="entry name" value="Beta-mannosidase-like_N2"/>
</dbReference>
<keyword evidence="9" id="KW-0378">Hydrolase</keyword>
<dbReference type="Pfam" id="PF17753">
    <property type="entry name" value="Ig_mannosidase"/>
    <property type="match status" value="1"/>
</dbReference>
<dbReference type="EC" id="3.2.1.25" evidence="6"/>
<dbReference type="SUPFAM" id="SSF51445">
    <property type="entry name" value="(Trans)glycosidases"/>
    <property type="match status" value="1"/>
</dbReference>
<dbReference type="InterPro" id="IPR050887">
    <property type="entry name" value="Beta-mannosidase_GH2"/>
</dbReference>
<evidence type="ECO:0000256" key="7">
    <source>
        <dbReference type="ARBA" id="ARBA00022525"/>
    </source>
</evidence>
<dbReference type="Proteomes" id="UP000243105">
    <property type="component" value="Unassembled WGS sequence"/>
</dbReference>
<feature type="domain" description="Mannosidase Ig/CBM-like" evidence="18">
    <location>
        <begin position="652"/>
        <end position="739"/>
    </location>
</feature>
<evidence type="ECO:0000256" key="4">
    <source>
        <dbReference type="ARBA" id="ARBA00004740"/>
    </source>
</evidence>
<organism evidence="20 21">
    <name type="scientific">Kryptobacter tengchongensis</name>
    <dbReference type="NCBI Taxonomy" id="1643429"/>
    <lineage>
        <taxon>Bacteria</taxon>
        <taxon>Pseudomonadati</taxon>
        <taxon>Candidatus Kryptoniota</taxon>
        <taxon>Candidatus Kryptobacter</taxon>
    </lineage>
</organism>
<evidence type="ECO:0000256" key="12">
    <source>
        <dbReference type="ARBA" id="ARBA00023295"/>
    </source>
</evidence>
<dbReference type="GO" id="GO:0005764">
    <property type="term" value="C:lysosome"/>
    <property type="evidence" value="ECO:0007669"/>
    <property type="project" value="UniProtKB-SubCell"/>
</dbReference>
<dbReference type="FunFam" id="2.60.120.260:FF:000060">
    <property type="entry name" value="Probable beta-mannosidase"/>
    <property type="match status" value="1"/>
</dbReference>
<keyword evidence="7" id="KW-0964">Secreted</keyword>
<dbReference type="InterPro" id="IPR013783">
    <property type="entry name" value="Ig-like_fold"/>
</dbReference>
<feature type="domain" description="Glycoside hydrolase family 2 immunoglobulin-like beta-sandwich" evidence="16">
    <location>
        <begin position="200"/>
        <end position="305"/>
    </location>
</feature>
<dbReference type="EMBL" id="CZVV01000034">
    <property type="protein sequence ID" value="CUT00143.1"/>
    <property type="molecule type" value="Genomic_DNA"/>
</dbReference>
<dbReference type="Gene3D" id="3.20.20.80">
    <property type="entry name" value="Glycosidases"/>
    <property type="match status" value="1"/>
</dbReference>
<evidence type="ECO:0000256" key="15">
    <source>
        <dbReference type="ARBA" id="ARBA00041614"/>
    </source>
</evidence>
<keyword evidence="8" id="KW-0732">Signal</keyword>
<comment type="catalytic activity">
    <reaction evidence="1">
        <text>Hydrolysis of terminal, non-reducing beta-D-mannose residues in beta-D-mannosides.</text>
        <dbReference type="EC" id="3.2.1.25"/>
    </reaction>
</comment>
<keyword evidence="12" id="KW-0326">Glycosidase</keyword>
<evidence type="ECO:0000256" key="9">
    <source>
        <dbReference type="ARBA" id="ARBA00022801"/>
    </source>
</evidence>
<dbReference type="RefSeq" id="WP_072263782.1">
    <property type="nucleotide sequence ID" value="NZ_CZVV01000034.1"/>
</dbReference>
<evidence type="ECO:0000259" key="18">
    <source>
        <dbReference type="Pfam" id="PF17786"/>
    </source>
</evidence>
<dbReference type="FunFam" id="3.20.20.80:FF:000050">
    <property type="entry name" value="Beta-mannosidase B"/>
    <property type="match status" value="1"/>
</dbReference>
<protein>
    <recommendedName>
        <fullName evidence="14">Beta-mannosidase B</fullName>
        <ecNumber evidence="6">3.2.1.25</ecNumber>
    </recommendedName>
    <alternativeName>
        <fullName evidence="15">Mannanase B</fullName>
    </alternativeName>
</protein>
<dbReference type="PANTHER" id="PTHR43730">
    <property type="entry name" value="BETA-MANNOSIDASE"/>
    <property type="match status" value="1"/>
</dbReference>
<dbReference type="GO" id="GO:0004567">
    <property type="term" value="F:beta-mannosidase activity"/>
    <property type="evidence" value="ECO:0007669"/>
    <property type="project" value="UniProtKB-EC"/>
</dbReference>
<keyword evidence="11" id="KW-0458">Lysosome</keyword>
<evidence type="ECO:0000256" key="13">
    <source>
        <dbReference type="ARBA" id="ARBA00038429"/>
    </source>
</evidence>
<evidence type="ECO:0000313" key="20">
    <source>
        <dbReference type="EMBL" id="CUT00143.1"/>
    </source>
</evidence>
<dbReference type="Pfam" id="PF22666">
    <property type="entry name" value="Glyco_hydro_2_N2"/>
    <property type="match status" value="1"/>
</dbReference>
<dbReference type="InterPro" id="IPR041625">
    <property type="entry name" value="Beta-mannosidase_Ig"/>
</dbReference>
<comment type="similarity">
    <text evidence="13">Belongs to the glycosyl hydrolase 2 family. Beta-mannosidase B subfamily.</text>
</comment>
<dbReference type="InterPro" id="IPR041447">
    <property type="entry name" value="Mannosidase_ig"/>
</dbReference>
<evidence type="ECO:0000256" key="10">
    <source>
        <dbReference type="ARBA" id="ARBA00023180"/>
    </source>
</evidence>
<evidence type="ECO:0000256" key="1">
    <source>
        <dbReference type="ARBA" id="ARBA00000829"/>
    </source>
</evidence>
<dbReference type="SUPFAM" id="SSF49785">
    <property type="entry name" value="Galactose-binding domain-like"/>
    <property type="match status" value="1"/>
</dbReference>
<dbReference type="Pfam" id="PF00703">
    <property type="entry name" value="Glyco_hydro_2"/>
    <property type="match status" value="1"/>
</dbReference>
<evidence type="ECO:0000259" key="19">
    <source>
        <dbReference type="Pfam" id="PF22666"/>
    </source>
</evidence>
<evidence type="ECO:0000256" key="14">
    <source>
        <dbReference type="ARBA" id="ARBA00041069"/>
    </source>
</evidence>
<name>A0A916LJ76_KRYT1</name>
<evidence type="ECO:0000256" key="2">
    <source>
        <dbReference type="ARBA" id="ARBA00004371"/>
    </source>
</evidence>
<evidence type="ECO:0000313" key="21">
    <source>
        <dbReference type="Proteomes" id="UP000243105"/>
    </source>
</evidence>
<dbReference type="AlphaFoldDB" id="A0A916LJ76"/>
<dbReference type="GO" id="GO:0005975">
    <property type="term" value="P:carbohydrate metabolic process"/>
    <property type="evidence" value="ECO:0007669"/>
    <property type="project" value="InterPro"/>
</dbReference>
<sequence>MKKFNLTGEWEFKANPNSFLPKDIETKLLNWNKANVPGTVHLDLMANGFIPDPYFETNELNLQWIDKVDWIYRKKFTIDFDPLKSEFDSIKIVFEGLDTIGDVKVNGQYIGSFDNMFVEYTFEVKEILKPGENEIEIYFKSPTFAGKALESKYGKLPVELASHRVYLRKAQYSFGWDWAPTLTTSGIWKPVYLEFIKCAKIKNVWFKTISISDSKAQIATEIEIEKLTDEDIELSLEIFFENEKIYERNFTQRKGDRVRVHRFEINSPNLWYPNGFGKPTLYKAQIKLLKNGETLDETVKKFGIRTVQLIQEKDEDGESFIFEINGEKIFCKGANWIPADCFLPRVKKEDYDILLEMAKEANLNILRVWGGGIYEDEYFYEKCDELGIMIWQDFMFACAGYPEFDDFVENVKNEAIQIVKKLRNHPSIVIWCGNNENEWIWVDKTGKHPDEMPGAKIFKELLKQICQEYDGTRPYWRSSPWGKNYPNSETDGNHHQWKVWSQWVDYKNYENVKARFVTEFGFQSPPHPETLNEVLKPENRNFNSFSIQHHNKQEDGIPRLFRFLTAHHKITSDFDDLIYKMQLNQAEAIKFAVENWRIRKFKTAGTIFWQWNDCWNVISWSAIDYRKRPKALYYYAKKFFHPVIIVVKRSDDKVKIFGVNDYPTQIDGNLIITTFTIHGLKKFEKKIPATLEKNSVAIIFEGKLENLEISKPETDYIRVKFESNGKIISENSLFLTEPKFLNLQKFGIAYRFLKTGEDEYILKMSSKNLIKSLFIYFEGLDAKLSDNFFDLHPDEPVEIKINSTATLQQLLNSIRMKMLT</sequence>
<dbReference type="InterPro" id="IPR008979">
    <property type="entry name" value="Galactose-bd-like_sf"/>
</dbReference>
<evidence type="ECO:0000256" key="3">
    <source>
        <dbReference type="ARBA" id="ARBA00004613"/>
    </source>
</evidence>
<dbReference type="GO" id="GO:0005576">
    <property type="term" value="C:extracellular region"/>
    <property type="evidence" value="ECO:0007669"/>
    <property type="project" value="UniProtKB-SubCell"/>
</dbReference>
<dbReference type="Pfam" id="PF17786">
    <property type="entry name" value="Mannosidase_ig"/>
    <property type="match status" value="1"/>
</dbReference>
<evidence type="ECO:0000256" key="11">
    <source>
        <dbReference type="ARBA" id="ARBA00023228"/>
    </source>
</evidence>
<dbReference type="GO" id="GO:0006516">
    <property type="term" value="P:glycoprotein catabolic process"/>
    <property type="evidence" value="ECO:0007669"/>
    <property type="project" value="TreeGrafter"/>
</dbReference>
<evidence type="ECO:0000256" key="8">
    <source>
        <dbReference type="ARBA" id="ARBA00022729"/>
    </source>
</evidence>
<evidence type="ECO:0000259" key="17">
    <source>
        <dbReference type="Pfam" id="PF17753"/>
    </source>
</evidence>
<dbReference type="InterPro" id="IPR006102">
    <property type="entry name" value="Ig-like_GH2"/>
</dbReference>
<dbReference type="Gene3D" id="2.60.120.260">
    <property type="entry name" value="Galactose-binding domain-like"/>
    <property type="match status" value="1"/>
</dbReference>
<reference evidence="20 21" key="1">
    <citation type="submission" date="2015-11" db="EMBL/GenBank/DDBJ databases">
        <authorList>
            <person name="Varghese N."/>
        </authorList>
    </citation>
    <scope>NUCLEOTIDE SEQUENCE [LARGE SCALE GENOMIC DNA]</scope>
    <source>
        <strain evidence="20 21">JGI-25</strain>
    </source>
</reference>
<proteinExistence type="inferred from homology"/>
<evidence type="ECO:0000256" key="5">
    <source>
        <dbReference type="ARBA" id="ARBA00011738"/>
    </source>
</evidence>
<dbReference type="SUPFAM" id="SSF49303">
    <property type="entry name" value="beta-Galactosidase/glucuronidase domain"/>
    <property type="match status" value="3"/>
</dbReference>
<dbReference type="Gene3D" id="2.60.40.10">
    <property type="entry name" value="Immunoglobulins"/>
    <property type="match status" value="3"/>
</dbReference>
<comment type="subcellular location">
    <subcellularLocation>
        <location evidence="2">Lysosome</location>
    </subcellularLocation>
    <subcellularLocation>
        <location evidence="3">Secreted</location>
    </subcellularLocation>
</comment>
<keyword evidence="10" id="KW-0325">Glycoprotein</keyword>
<evidence type="ECO:0000256" key="6">
    <source>
        <dbReference type="ARBA" id="ARBA00012754"/>
    </source>
</evidence>
<comment type="pathway">
    <text evidence="4">Glycan metabolism; N-glycan degradation.</text>
</comment>
<dbReference type="InterPro" id="IPR036156">
    <property type="entry name" value="Beta-gal/glucu_dom_sf"/>
</dbReference>
<feature type="domain" description="Beta-mannosidase Ig-fold" evidence="17">
    <location>
        <begin position="754"/>
        <end position="817"/>
    </location>
</feature>
<feature type="domain" description="Beta-mannosidase-like galactose-binding" evidence="19">
    <location>
        <begin position="10"/>
        <end position="189"/>
    </location>
</feature>